<accession>A0A5R8KCI0</accession>
<dbReference type="EMBL" id="VAUV01000010">
    <property type="protein sequence ID" value="TLD70024.1"/>
    <property type="molecule type" value="Genomic_DNA"/>
</dbReference>
<reference evidence="1 2" key="1">
    <citation type="submission" date="2019-05" db="EMBL/GenBank/DDBJ databases">
        <title>Verrucobacter flavum gen. nov., sp. nov. a new member of the family Verrucomicrobiaceae.</title>
        <authorList>
            <person name="Szuroczki S."/>
            <person name="Abbaszade G."/>
            <person name="Szabo A."/>
            <person name="Felfoldi T."/>
            <person name="Schumann P."/>
            <person name="Boka K."/>
            <person name="Keki Z."/>
            <person name="Toumi M."/>
            <person name="Toth E."/>
        </authorList>
    </citation>
    <scope>NUCLEOTIDE SEQUENCE [LARGE SCALE GENOMIC DNA]</scope>
    <source>
        <strain evidence="1 2">MG-N-17</strain>
    </source>
</reference>
<evidence type="ECO:0000313" key="1">
    <source>
        <dbReference type="EMBL" id="TLD70024.1"/>
    </source>
</evidence>
<protein>
    <submittedName>
        <fullName evidence="1">Uncharacterized protein</fullName>
    </submittedName>
</protein>
<keyword evidence="2" id="KW-1185">Reference proteome</keyword>
<proteinExistence type="predicted"/>
<evidence type="ECO:0000313" key="2">
    <source>
        <dbReference type="Proteomes" id="UP000306196"/>
    </source>
</evidence>
<organism evidence="1 2">
    <name type="scientific">Phragmitibacter flavus</name>
    <dbReference type="NCBI Taxonomy" id="2576071"/>
    <lineage>
        <taxon>Bacteria</taxon>
        <taxon>Pseudomonadati</taxon>
        <taxon>Verrucomicrobiota</taxon>
        <taxon>Verrucomicrobiia</taxon>
        <taxon>Verrucomicrobiales</taxon>
        <taxon>Verrucomicrobiaceae</taxon>
        <taxon>Phragmitibacter</taxon>
    </lineage>
</organism>
<sequence length="272" mass="29987">MVIAALSLPGILCAQEKQETKTAKIPESLIGDEHLREEFGVNEFTTPSIRKVFDQLDALGTLPYDKLKRPISEKAPADRVVIALGLGMLIGDGFLIVQCEKVEEMEGLGRALLRYAKALGAGVRIGKHSQSLLENSILGDWDKLRDELAATQVDVEAEMVLLRDVEVAHLIALGGWLRAFEISTEAVAESYSEEKSRNLGRADIVEYFIATLDGLHPKLRQLPYIVDLIEGLHAMLPLLDVPEGKAFTEAEVKDLREKAQLLARVVTGQLPR</sequence>
<comment type="caution">
    <text evidence="1">The sequence shown here is derived from an EMBL/GenBank/DDBJ whole genome shotgun (WGS) entry which is preliminary data.</text>
</comment>
<name>A0A5R8KCI0_9BACT</name>
<dbReference type="Proteomes" id="UP000306196">
    <property type="component" value="Unassembled WGS sequence"/>
</dbReference>
<gene>
    <name evidence="1" type="ORF">FEM03_14945</name>
</gene>
<dbReference type="AlphaFoldDB" id="A0A5R8KCI0"/>